<dbReference type="eggNOG" id="COG3209">
    <property type="taxonomic scope" value="Bacteria"/>
</dbReference>
<dbReference type="AlphaFoldDB" id="B1JC34"/>
<dbReference type="OrthoDB" id="7021422at2"/>
<name>B1JC34_PSEPW</name>
<evidence type="ECO:0000313" key="1">
    <source>
        <dbReference type="EMBL" id="ACA74110.1"/>
    </source>
</evidence>
<proteinExistence type="predicted"/>
<dbReference type="SUPFAM" id="SSF56399">
    <property type="entry name" value="ADP-ribosylation"/>
    <property type="match status" value="1"/>
</dbReference>
<gene>
    <name evidence="1" type="ordered locus">PputW619_3628</name>
</gene>
<protein>
    <recommendedName>
        <fullName evidence="2">RHS repeat-associated core domain-containing protein</fullName>
    </recommendedName>
</protein>
<sequence length="237" mass="26032">MKRVNELRDLAWRALSYTAYGYSQKGPGAALGFNGELKDEVLQGYALGNGHRFYCPALMRFFSPDVLSPFGKGGVNTYSYCQGDPVNRSDPTGGAGILKRWPGRVRQVAVFTPVQPINDRVSPELKKGPGKYQLASTVSKKFVEISDSGITGGFSAGPVKGRPIGKSVGVQSQGPTIDELGEYWKDHWHREHRPGTQPMSLSQMTPNHQRAQSTQIGDIERSRAFIRAQVLASLGHW</sequence>
<dbReference type="EMBL" id="CP000949">
    <property type="protein sequence ID" value="ACA74110.1"/>
    <property type="molecule type" value="Genomic_DNA"/>
</dbReference>
<reference evidence="1" key="1">
    <citation type="submission" date="2008-02" db="EMBL/GenBank/DDBJ databases">
        <title>Complete sequence of Psuedomonas putida W619.</title>
        <authorList>
            <consortium name="US DOE Joint Genome Institute"/>
            <person name="Copeland A."/>
            <person name="Lucas S."/>
            <person name="Lapidus A."/>
            <person name="Barry K."/>
            <person name="Detter J.C."/>
            <person name="Glavina del Rio T."/>
            <person name="Dalin E."/>
            <person name="Tice H."/>
            <person name="Pitluck S."/>
            <person name="Chain P."/>
            <person name="Malfatti S."/>
            <person name="Shin M."/>
            <person name="Vergez L."/>
            <person name="Schmutz J."/>
            <person name="Larimer F."/>
            <person name="Land M."/>
            <person name="Hauser L."/>
            <person name="Kyrpides N."/>
            <person name="Kim E."/>
            <person name="Taghavi S."/>
            <person name="Vangronsveld D."/>
            <person name="van der Lelie D."/>
            <person name="Richardson P."/>
        </authorList>
    </citation>
    <scope>NUCLEOTIDE SEQUENCE</scope>
    <source>
        <strain evidence="1">W619</strain>
    </source>
</reference>
<dbReference type="STRING" id="390235.PputW619_3628"/>
<dbReference type="NCBIfam" id="TIGR03696">
    <property type="entry name" value="Rhs_assc_core"/>
    <property type="match status" value="1"/>
</dbReference>
<dbReference type="HOGENOM" id="CLU_1169880_0_0_6"/>
<dbReference type="KEGG" id="ppw:PputW619_3628"/>
<evidence type="ECO:0008006" key="2">
    <source>
        <dbReference type="Google" id="ProtNLM"/>
    </source>
</evidence>
<dbReference type="InterPro" id="IPR022385">
    <property type="entry name" value="Rhs_assc_core"/>
</dbReference>
<dbReference type="Gene3D" id="2.180.10.10">
    <property type="entry name" value="RHS repeat-associated core"/>
    <property type="match status" value="1"/>
</dbReference>
<organism evidence="1">
    <name type="scientific">Pseudomonas putida (strain W619)</name>
    <dbReference type="NCBI Taxonomy" id="390235"/>
    <lineage>
        <taxon>Bacteria</taxon>
        <taxon>Pseudomonadati</taxon>
        <taxon>Pseudomonadota</taxon>
        <taxon>Gammaproteobacteria</taxon>
        <taxon>Pseudomonadales</taxon>
        <taxon>Pseudomonadaceae</taxon>
        <taxon>Pseudomonas</taxon>
    </lineage>
</organism>
<accession>B1JC34</accession>